<comment type="caution">
    <text evidence="1">The sequence shown here is derived from an EMBL/GenBank/DDBJ whole genome shotgun (WGS) entry which is preliminary data.</text>
</comment>
<dbReference type="AlphaFoldDB" id="A0AAV7CKJ7"/>
<dbReference type="EMBL" id="WNYA01000002">
    <property type="protein sequence ID" value="KAG8585583.1"/>
    <property type="molecule type" value="Genomic_DNA"/>
</dbReference>
<evidence type="ECO:0000313" key="1">
    <source>
        <dbReference type="EMBL" id="KAG8585583.1"/>
    </source>
</evidence>
<organism evidence="1 2">
    <name type="scientific">Engystomops pustulosus</name>
    <name type="common">Tungara frog</name>
    <name type="synonym">Physalaemus pustulosus</name>
    <dbReference type="NCBI Taxonomy" id="76066"/>
    <lineage>
        <taxon>Eukaryota</taxon>
        <taxon>Metazoa</taxon>
        <taxon>Chordata</taxon>
        <taxon>Craniata</taxon>
        <taxon>Vertebrata</taxon>
        <taxon>Euteleostomi</taxon>
        <taxon>Amphibia</taxon>
        <taxon>Batrachia</taxon>
        <taxon>Anura</taxon>
        <taxon>Neobatrachia</taxon>
        <taxon>Hyloidea</taxon>
        <taxon>Leptodactylidae</taxon>
        <taxon>Leiuperinae</taxon>
        <taxon>Engystomops</taxon>
    </lineage>
</organism>
<protein>
    <submittedName>
        <fullName evidence="1">Uncharacterized protein</fullName>
    </submittedName>
</protein>
<name>A0AAV7CKJ7_ENGPU</name>
<proteinExistence type="predicted"/>
<accession>A0AAV7CKJ7</accession>
<keyword evidence="2" id="KW-1185">Reference proteome</keyword>
<sequence length="98" mass="11195">MKKNIYILLQPGKVLKSRWQDKEVVEALSNLLEPFPAQPGVPVLAEFYQDHEVLKSLHLPGPDGNKPFPLRFPRMGPSGGFSLETTALIHHWEYLFSR</sequence>
<reference evidence="1" key="1">
    <citation type="thesis" date="2020" institute="ProQuest LLC" country="789 East Eisenhower Parkway, Ann Arbor, MI, USA">
        <title>Comparative Genomics and Chromosome Evolution.</title>
        <authorList>
            <person name="Mudd A.B."/>
        </authorList>
    </citation>
    <scope>NUCLEOTIDE SEQUENCE</scope>
    <source>
        <strain evidence="1">237g6f4</strain>
        <tissue evidence="1">Blood</tissue>
    </source>
</reference>
<gene>
    <name evidence="1" type="ORF">GDO81_005081</name>
</gene>
<evidence type="ECO:0000313" key="2">
    <source>
        <dbReference type="Proteomes" id="UP000824782"/>
    </source>
</evidence>
<dbReference type="Proteomes" id="UP000824782">
    <property type="component" value="Unassembled WGS sequence"/>
</dbReference>